<feature type="domain" description="FAD-dependent oxidoreductase 2 FAD-binding" evidence="5">
    <location>
        <begin position="2"/>
        <end position="57"/>
    </location>
</feature>
<keyword evidence="3" id="KW-0274">FAD</keyword>
<dbReference type="Pfam" id="PF00890">
    <property type="entry name" value="FAD_binding_2"/>
    <property type="match status" value="1"/>
</dbReference>
<evidence type="ECO:0000256" key="4">
    <source>
        <dbReference type="ARBA" id="ARBA00023002"/>
    </source>
</evidence>
<dbReference type="AlphaFoldDB" id="X1NZ41"/>
<evidence type="ECO:0000259" key="6">
    <source>
        <dbReference type="Pfam" id="PF02910"/>
    </source>
</evidence>
<keyword evidence="4" id="KW-0560">Oxidoreductase</keyword>
<reference evidence="7" key="1">
    <citation type="journal article" date="2014" name="Front. Microbiol.">
        <title>High frequency of phylogenetically diverse reductive dehalogenase-homologous genes in deep subseafloor sedimentary metagenomes.</title>
        <authorList>
            <person name="Kawai M."/>
            <person name="Futagami T."/>
            <person name="Toyoda A."/>
            <person name="Takaki Y."/>
            <person name="Nishi S."/>
            <person name="Hori S."/>
            <person name="Arai W."/>
            <person name="Tsubouchi T."/>
            <person name="Morono Y."/>
            <person name="Uchiyama I."/>
            <person name="Ito T."/>
            <person name="Fujiyama A."/>
            <person name="Inagaki F."/>
            <person name="Takami H."/>
        </authorList>
    </citation>
    <scope>NUCLEOTIDE SEQUENCE</scope>
    <source>
        <strain evidence="7">Expedition CK06-06</strain>
    </source>
</reference>
<dbReference type="InterPro" id="IPR037099">
    <property type="entry name" value="Fum_R/Succ_DH_flav-like_C_sf"/>
</dbReference>
<dbReference type="InterPro" id="IPR003953">
    <property type="entry name" value="FAD-dep_OxRdtase_2_FAD-bd"/>
</dbReference>
<dbReference type="EMBL" id="BARV01018297">
    <property type="protein sequence ID" value="GAI32035.1"/>
    <property type="molecule type" value="Genomic_DNA"/>
</dbReference>
<evidence type="ECO:0000313" key="7">
    <source>
        <dbReference type="EMBL" id="GAI32035.1"/>
    </source>
</evidence>
<dbReference type="FunFam" id="1.20.58.100:FF:000002">
    <property type="entry name" value="L-aspartate oxidase"/>
    <property type="match status" value="1"/>
</dbReference>
<keyword evidence="2" id="KW-0285">Flavoprotein</keyword>
<dbReference type="PANTHER" id="PTHR42716">
    <property type="entry name" value="L-ASPARTATE OXIDASE"/>
    <property type="match status" value="1"/>
</dbReference>
<dbReference type="InterPro" id="IPR015939">
    <property type="entry name" value="Fum_Rdtase/Succ_DH_flav-like_C"/>
</dbReference>
<sequence>GIDITKEPIPVVPAAHYIMGGVKVDINGRTDVDGLFAIGETACTGFHGANRLASNSLLEATVTAHNASIVAIENINEEFPAVVIPPWDTGDATDPDELVVISHVWEEIRRIMSNYVGIVRSNKRLIRARNRISFLMREIDQFYWDFHLTPDLVELRNIALVAELIIKMARMRTESRGAHYNKDFPNESDEIVDTIIRKGYSSVV</sequence>
<gene>
    <name evidence="7" type="ORF">S06H3_30976</name>
</gene>
<evidence type="ECO:0000256" key="1">
    <source>
        <dbReference type="ARBA" id="ARBA00001974"/>
    </source>
</evidence>
<accession>X1NZ41</accession>
<proteinExistence type="predicted"/>
<organism evidence="7">
    <name type="scientific">marine sediment metagenome</name>
    <dbReference type="NCBI Taxonomy" id="412755"/>
    <lineage>
        <taxon>unclassified sequences</taxon>
        <taxon>metagenomes</taxon>
        <taxon>ecological metagenomes</taxon>
    </lineage>
</organism>
<dbReference type="Gene3D" id="1.20.58.100">
    <property type="entry name" value="Fumarate reductase/succinate dehydrogenase flavoprotein-like, C-terminal domain"/>
    <property type="match status" value="1"/>
</dbReference>
<dbReference type="InterPro" id="IPR005288">
    <property type="entry name" value="NadB"/>
</dbReference>
<dbReference type="GO" id="GO:0008734">
    <property type="term" value="F:L-aspartate oxidase activity"/>
    <property type="evidence" value="ECO:0007669"/>
    <property type="project" value="InterPro"/>
</dbReference>
<dbReference type="GO" id="GO:0034628">
    <property type="term" value="P:'de novo' NAD+ biosynthetic process from L-aspartate"/>
    <property type="evidence" value="ECO:0007669"/>
    <property type="project" value="TreeGrafter"/>
</dbReference>
<dbReference type="Gene3D" id="3.50.50.60">
    <property type="entry name" value="FAD/NAD(P)-binding domain"/>
    <property type="match status" value="1"/>
</dbReference>
<dbReference type="PANTHER" id="PTHR42716:SF2">
    <property type="entry name" value="L-ASPARTATE OXIDASE, CHLOROPLASTIC"/>
    <property type="match status" value="1"/>
</dbReference>
<evidence type="ECO:0000256" key="3">
    <source>
        <dbReference type="ARBA" id="ARBA00022827"/>
    </source>
</evidence>
<name>X1NZ41_9ZZZZ</name>
<dbReference type="Pfam" id="PF02910">
    <property type="entry name" value="Succ_DH_flav_C"/>
    <property type="match status" value="1"/>
</dbReference>
<dbReference type="InterPro" id="IPR036188">
    <property type="entry name" value="FAD/NAD-bd_sf"/>
</dbReference>
<dbReference type="SUPFAM" id="SSF46977">
    <property type="entry name" value="Succinate dehydrogenase/fumarate reductase flavoprotein C-terminal domain"/>
    <property type="match status" value="1"/>
</dbReference>
<feature type="non-terminal residue" evidence="7">
    <location>
        <position position="1"/>
    </location>
</feature>
<dbReference type="SUPFAM" id="SSF51905">
    <property type="entry name" value="FAD/NAD(P)-binding domain"/>
    <property type="match status" value="1"/>
</dbReference>
<feature type="domain" description="Fumarate reductase/succinate dehydrogenase flavoprotein-like C-terminal" evidence="6">
    <location>
        <begin position="106"/>
        <end position="190"/>
    </location>
</feature>
<evidence type="ECO:0000259" key="5">
    <source>
        <dbReference type="Pfam" id="PF00890"/>
    </source>
</evidence>
<evidence type="ECO:0000256" key="2">
    <source>
        <dbReference type="ARBA" id="ARBA00022630"/>
    </source>
</evidence>
<comment type="cofactor">
    <cofactor evidence="1">
        <name>FAD</name>
        <dbReference type="ChEBI" id="CHEBI:57692"/>
    </cofactor>
</comment>
<protein>
    <submittedName>
        <fullName evidence="7">Uncharacterized protein</fullName>
    </submittedName>
</protein>
<comment type="caution">
    <text evidence="7">The sequence shown here is derived from an EMBL/GenBank/DDBJ whole genome shotgun (WGS) entry which is preliminary data.</text>
</comment>